<evidence type="ECO:0000256" key="6">
    <source>
        <dbReference type="SAM" id="MobiDB-lite"/>
    </source>
</evidence>
<dbReference type="Gene3D" id="2.70.40.10">
    <property type="match status" value="1"/>
</dbReference>
<name>A0ABY2IG81_9MICO</name>
<keyword evidence="3 5" id="KW-0546">Nucleotide metabolism</keyword>
<keyword evidence="5" id="KW-0460">Magnesium</keyword>
<evidence type="ECO:0000313" key="8">
    <source>
        <dbReference type="EMBL" id="TFB90436.1"/>
    </source>
</evidence>
<dbReference type="NCBIfam" id="NF001862">
    <property type="entry name" value="PRK00601.1"/>
    <property type="match status" value="1"/>
</dbReference>
<dbReference type="InterPro" id="IPR029054">
    <property type="entry name" value="dUTPase-like"/>
</dbReference>
<dbReference type="EC" id="3.6.1.23" evidence="5"/>
<keyword evidence="5" id="KW-0479">Metal-binding</keyword>
<evidence type="ECO:0000256" key="3">
    <source>
        <dbReference type="ARBA" id="ARBA00023080"/>
    </source>
</evidence>
<dbReference type="NCBIfam" id="TIGR00576">
    <property type="entry name" value="dut"/>
    <property type="match status" value="1"/>
</dbReference>
<dbReference type="InterPro" id="IPR033704">
    <property type="entry name" value="dUTPase_trimeric"/>
</dbReference>
<comment type="caution">
    <text evidence="5">Lacks conserved residue(s) required for the propagation of feature annotation.</text>
</comment>
<keyword evidence="2 5" id="KW-0378">Hydrolase</keyword>
<protein>
    <recommendedName>
        <fullName evidence="5">Deoxyuridine 5'-triphosphate nucleotidohydrolase</fullName>
        <shortName evidence="5">dUTPase</shortName>
        <ecNumber evidence="5">3.6.1.23</ecNumber>
    </recommendedName>
    <alternativeName>
        <fullName evidence="5">dUTP pyrophosphatase</fullName>
    </alternativeName>
</protein>
<dbReference type="Proteomes" id="UP000297608">
    <property type="component" value="Unassembled WGS sequence"/>
</dbReference>
<feature type="binding site" evidence="5">
    <location>
        <begin position="106"/>
        <end position="108"/>
    </location>
    <ligand>
        <name>substrate</name>
    </ligand>
</feature>
<evidence type="ECO:0000256" key="5">
    <source>
        <dbReference type="HAMAP-Rule" id="MF_00116"/>
    </source>
</evidence>
<evidence type="ECO:0000256" key="2">
    <source>
        <dbReference type="ARBA" id="ARBA00022801"/>
    </source>
</evidence>
<gene>
    <name evidence="5" type="primary">dut</name>
    <name evidence="8" type="ORF">E3O44_02150</name>
</gene>
<comment type="catalytic activity">
    <reaction evidence="4 5">
        <text>dUTP + H2O = dUMP + diphosphate + H(+)</text>
        <dbReference type="Rhea" id="RHEA:10248"/>
        <dbReference type="ChEBI" id="CHEBI:15377"/>
        <dbReference type="ChEBI" id="CHEBI:15378"/>
        <dbReference type="ChEBI" id="CHEBI:33019"/>
        <dbReference type="ChEBI" id="CHEBI:61555"/>
        <dbReference type="ChEBI" id="CHEBI:246422"/>
        <dbReference type="EC" id="3.6.1.23"/>
    </reaction>
</comment>
<proteinExistence type="inferred from homology"/>
<sequence length="189" mass="19843">MGLVRPRVFHDIQAWLYSIRLLHYPRHVAESVEVLITASIVPRYAHPGDAGADLHSADELVLAPGERALVGTGVSIALPDGYAAFIVPRSGLAAKHGITIVNSPGTVDAGYRGEIKVSLLNTDQTESFAIAVGDRIAQIIVTPVSRAAFIPVDRLPDSQRGEGGFGSTGVRETGTGRQPAGSPMSGDTP</sequence>
<feature type="region of interest" description="Disordered" evidence="6">
    <location>
        <begin position="157"/>
        <end position="189"/>
    </location>
</feature>
<dbReference type="SUPFAM" id="SSF51283">
    <property type="entry name" value="dUTPase-like"/>
    <property type="match status" value="1"/>
</dbReference>
<dbReference type="InterPro" id="IPR008181">
    <property type="entry name" value="dUTPase"/>
</dbReference>
<dbReference type="CDD" id="cd07557">
    <property type="entry name" value="trimeric_dUTPase"/>
    <property type="match status" value="1"/>
</dbReference>
<comment type="similarity">
    <text evidence="1 5">Belongs to the dUTPase family.</text>
</comment>
<reference evidence="8 9" key="1">
    <citation type="submission" date="2019-03" db="EMBL/GenBank/DDBJ databases">
        <title>Genomics of glacier-inhabiting Cryobacterium strains.</title>
        <authorList>
            <person name="Liu Q."/>
            <person name="Xin Y.-H."/>
        </authorList>
    </citation>
    <scope>NUCLEOTIDE SEQUENCE [LARGE SCALE GENOMIC DNA]</scope>
    <source>
        <strain evidence="8 9">MDB2-B</strain>
    </source>
</reference>
<evidence type="ECO:0000256" key="4">
    <source>
        <dbReference type="ARBA" id="ARBA00047686"/>
    </source>
</evidence>
<evidence type="ECO:0000313" key="9">
    <source>
        <dbReference type="Proteomes" id="UP000297608"/>
    </source>
</evidence>
<evidence type="ECO:0000256" key="1">
    <source>
        <dbReference type="ARBA" id="ARBA00006581"/>
    </source>
</evidence>
<evidence type="ECO:0000259" key="7">
    <source>
        <dbReference type="Pfam" id="PF00692"/>
    </source>
</evidence>
<comment type="cofactor">
    <cofactor evidence="5">
        <name>Mg(2+)</name>
        <dbReference type="ChEBI" id="CHEBI:18420"/>
    </cofactor>
</comment>
<dbReference type="EMBL" id="SOFG01000004">
    <property type="protein sequence ID" value="TFB90436.1"/>
    <property type="molecule type" value="Genomic_DNA"/>
</dbReference>
<dbReference type="GO" id="GO:0004170">
    <property type="term" value="F:dUTP diphosphatase activity"/>
    <property type="evidence" value="ECO:0007669"/>
    <property type="project" value="UniProtKB-EC"/>
</dbReference>
<comment type="pathway">
    <text evidence="5">Pyrimidine metabolism; dUMP biosynthesis; dUMP from dCTP (dUTP route): step 2/2.</text>
</comment>
<feature type="domain" description="dUTPase-like" evidence="7">
    <location>
        <begin position="40"/>
        <end position="169"/>
    </location>
</feature>
<organism evidence="8 9">
    <name type="scientific">Cryobacterium algoricola</name>
    <dbReference type="NCBI Taxonomy" id="1259183"/>
    <lineage>
        <taxon>Bacteria</taxon>
        <taxon>Bacillati</taxon>
        <taxon>Actinomycetota</taxon>
        <taxon>Actinomycetes</taxon>
        <taxon>Micrococcales</taxon>
        <taxon>Microbacteriaceae</taxon>
        <taxon>Cryobacterium</taxon>
    </lineage>
</organism>
<accession>A0ABY2IG81</accession>
<comment type="caution">
    <text evidence="8">The sequence shown here is derived from an EMBL/GenBank/DDBJ whole genome shotgun (WGS) entry which is preliminary data.</text>
</comment>
<dbReference type="Pfam" id="PF00692">
    <property type="entry name" value="dUTPase"/>
    <property type="match status" value="1"/>
</dbReference>
<feature type="binding site" evidence="5">
    <location>
        <position position="102"/>
    </location>
    <ligand>
        <name>substrate</name>
    </ligand>
</feature>
<dbReference type="InterPro" id="IPR036157">
    <property type="entry name" value="dUTPase-like_sf"/>
</dbReference>
<comment type="function">
    <text evidence="5">This enzyme is involved in nucleotide metabolism: it produces dUMP, the immediate precursor of thymidine nucleotides and it decreases the intracellular concentration of dUTP so that uracil cannot be incorporated into DNA.</text>
</comment>
<feature type="binding site" evidence="5">
    <location>
        <begin position="89"/>
        <end position="91"/>
    </location>
    <ligand>
        <name>substrate</name>
    </ligand>
</feature>
<dbReference type="PANTHER" id="PTHR11241:SF0">
    <property type="entry name" value="DEOXYURIDINE 5'-TRIPHOSPHATE NUCLEOTIDOHYDROLASE"/>
    <property type="match status" value="1"/>
</dbReference>
<keyword evidence="9" id="KW-1185">Reference proteome</keyword>
<dbReference type="PANTHER" id="PTHR11241">
    <property type="entry name" value="DEOXYURIDINE 5'-TRIPHOSPHATE NUCLEOTIDOHYDROLASE"/>
    <property type="match status" value="1"/>
</dbReference>
<dbReference type="HAMAP" id="MF_00116">
    <property type="entry name" value="dUTPase_bact"/>
    <property type="match status" value="1"/>
</dbReference>